<keyword evidence="3" id="KW-0235">DNA replication</keyword>
<keyword evidence="5" id="KW-0067">ATP-binding</keyword>
<dbReference type="GO" id="GO:0016887">
    <property type="term" value="F:ATP hydrolysis activity"/>
    <property type="evidence" value="ECO:0007669"/>
    <property type="project" value="InterPro"/>
</dbReference>
<protein>
    <submittedName>
        <fullName evidence="8">Replication factor C subunit 3/5</fullName>
    </submittedName>
</protein>
<dbReference type="Gene3D" id="1.20.272.10">
    <property type="match status" value="1"/>
</dbReference>
<evidence type="ECO:0000256" key="3">
    <source>
        <dbReference type="ARBA" id="ARBA00022705"/>
    </source>
</evidence>
<dbReference type="SUPFAM" id="SSF52540">
    <property type="entry name" value="P-loop containing nucleoside triphosphate hydrolases"/>
    <property type="match status" value="1"/>
</dbReference>
<keyword evidence="4" id="KW-0547">Nucleotide-binding</keyword>
<dbReference type="GO" id="GO:0005524">
    <property type="term" value="F:ATP binding"/>
    <property type="evidence" value="ECO:0007669"/>
    <property type="project" value="UniProtKB-KW"/>
</dbReference>
<dbReference type="GO" id="GO:0006261">
    <property type="term" value="P:DNA-templated DNA replication"/>
    <property type="evidence" value="ECO:0007669"/>
    <property type="project" value="TreeGrafter"/>
</dbReference>
<dbReference type="GO" id="GO:0005634">
    <property type="term" value="C:nucleus"/>
    <property type="evidence" value="ECO:0007669"/>
    <property type="project" value="UniProtKB-SubCell"/>
</dbReference>
<dbReference type="GO" id="GO:0005663">
    <property type="term" value="C:DNA replication factor C complex"/>
    <property type="evidence" value="ECO:0007669"/>
    <property type="project" value="TreeGrafter"/>
</dbReference>
<dbReference type="PANTHER" id="PTHR11669:SF9">
    <property type="entry name" value="REPLICATION FACTOR C SUBUNIT 5"/>
    <property type="match status" value="1"/>
</dbReference>
<dbReference type="OrthoDB" id="10254700at2759"/>
<evidence type="ECO:0000256" key="5">
    <source>
        <dbReference type="ARBA" id="ARBA00022840"/>
    </source>
</evidence>
<dbReference type="InterPro" id="IPR050238">
    <property type="entry name" value="DNA_Rep/Repair_Clamp_Loader"/>
</dbReference>
<dbReference type="FunFam" id="3.40.50.300:FF:000129">
    <property type="entry name" value="Replication factor C subunit 5"/>
    <property type="match status" value="1"/>
</dbReference>
<dbReference type="SUPFAM" id="SSF48019">
    <property type="entry name" value="post-AAA+ oligomerization domain-like"/>
    <property type="match status" value="1"/>
</dbReference>
<dbReference type="AlphaFoldDB" id="S9VCG5"/>
<dbReference type="Pfam" id="PF00004">
    <property type="entry name" value="AAA"/>
    <property type="match status" value="1"/>
</dbReference>
<accession>S9VCG5</accession>
<dbReference type="Pfam" id="PF08542">
    <property type="entry name" value="Rep_fac_C"/>
    <property type="match status" value="1"/>
</dbReference>
<dbReference type="GO" id="GO:0003677">
    <property type="term" value="F:DNA binding"/>
    <property type="evidence" value="ECO:0007669"/>
    <property type="project" value="InterPro"/>
</dbReference>
<dbReference type="SMART" id="SM00382">
    <property type="entry name" value="AAA"/>
    <property type="match status" value="1"/>
</dbReference>
<comment type="caution">
    <text evidence="8">The sequence shown here is derived from an EMBL/GenBank/DDBJ whole genome shotgun (WGS) entry which is preliminary data.</text>
</comment>
<gene>
    <name evidence="8" type="ORF">STCU_07061</name>
</gene>
<keyword evidence="6" id="KW-0539">Nucleus</keyword>
<dbReference type="InterPro" id="IPR047854">
    <property type="entry name" value="RFC_lid"/>
</dbReference>
<dbReference type="Proteomes" id="UP000015354">
    <property type="component" value="Unassembled WGS sequence"/>
</dbReference>
<evidence type="ECO:0000313" key="9">
    <source>
        <dbReference type="Proteomes" id="UP000015354"/>
    </source>
</evidence>
<dbReference type="InterPro" id="IPR008921">
    <property type="entry name" value="DNA_pol3_clamp-load_cplx_C"/>
</dbReference>
<keyword evidence="9" id="KW-1185">Reference proteome</keyword>
<dbReference type="CDD" id="cd18140">
    <property type="entry name" value="HLD_clamp_RFC"/>
    <property type="match status" value="1"/>
</dbReference>
<organism evidence="8 9">
    <name type="scientific">Strigomonas culicis</name>
    <dbReference type="NCBI Taxonomy" id="28005"/>
    <lineage>
        <taxon>Eukaryota</taxon>
        <taxon>Discoba</taxon>
        <taxon>Euglenozoa</taxon>
        <taxon>Kinetoplastea</taxon>
        <taxon>Metakinetoplastina</taxon>
        <taxon>Trypanosomatida</taxon>
        <taxon>Trypanosomatidae</taxon>
        <taxon>Strigomonadinae</taxon>
        <taxon>Strigomonas</taxon>
    </lineage>
</organism>
<dbReference type="GO" id="GO:0006281">
    <property type="term" value="P:DNA repair"/>
    <property type="evidence" value="ECO:0007669"/>
    <property type="project" value="TreeGrafter"/>
</dbReference>
<dbReference type="InterPro" id="IPR013748">
    <property type="entry name" value="Rep_factorC_C"/>
</dbReference>
<comment type="similarity">
    <text evidence="2">Belongs to the activator 1 small subunits family.</text>
</comment>
<feature type="domain" description="AAA+ ATPase" evidence="7">
    <location>
        <begin position="46"/>
        <end position="189"/>
    </location>
</feature>
<evidence type="ECO:0000256" key="1">
    <source>
        <dbReference type="ARBA" id="ARBA00004123"/>
    </source>
</evidence>
<dbReference type="InterPro" id="IPR027417">
    <property type="entry name" value="P-loop_NTPase"/>
</dbReference>
<dbReference type="CDD" id="cd00009">
    <property type="entry name" value="AAA"/>
    <property type="match status" value="1"/>
</dbReference>
<dbReference type="PANTHER" id="PTHR11669">
    <property type="entry name" value="REPLICATION FACTOR C / DNA POLYMERASE III GAMMA-TAU SUBUNIT"/>
    <property type="match status" value="1"/>
</dbReference>
<evidence type="ECO:0000256" key="4">
    <source>
        <dbReference type="ARBA" id="ARBA00022741"/>
    </source>
</evidence>
<dbReference type="GO" id="GO:0003689">
    <property type="term" value="F:DNA clamp loader activity"/>
    <property type="evidence" value="ECO:0007669"/>
    <property type="project" value="TreeGrafter"/>
</dbReference>
<dbReference type="EMBL" id="ATMH01007061">
    <property type="protein sequence ID" value="EPY24676.1"/>
    <property type="molecule type" value="Genomic_DNA"/>
</dbReference>
<evidence type="ECO:0000256" key="2">
    <source>
        <dbReference type="ARBA" id="ARBA00005378"/>
    </source>
</evidence>
<evidence type="ECO:0000259" key="7">
    <source>
        <dbReference type="SMART" id="SM00382"/>
    </source>
</evidence>
<proteinExistence type="inferred from homology"/>
<dbReference type="InterPro" id="IPR003593">
    <property type="entry name" value="AAA+_ATPase"/>
</dbReference>
<dbReference type="InterPro" id="IPR003959">
    <property type="entry name" value="ATPase_AAA_core"/>
</dbReference>
<comment type="subcellular location">
    <subcellularLocation>
        <location evidence="1">Nucleus</location>
    </subcellularLocation>
</comment>
<dbReference type="Gene3D" id="1.10.8.60">
    <property type="match status" value="1"/>
</dbReference>
<name>S9VCG5_9TRYP</name>
<evidence type="ECO:0000313" key="8">
    <source>
        <dbReference type="EMBL" id="EPY24676.1"/>
    </source>
</evidence>
<dbReference type="Gene3D" id="3.40.50.300">
    <property type="entry name" value="P-loop containing nucleotide triphosphate hydrolases"/>
    <property type="match status" value="1"/>
</dbReference>
<dbReference type="NCBIfam" id="NF001679">
    <property type="entry name" value="PRK00440.1"/>
    <property type="match status" value="1"/>
</dbReference>
<reference evidence="8 9" key="1">
    <citation type="journal article" date="2013" name="PLoS ONE">
        <title>Predicting the Proteins of Angomonas deanei, Strigomonas culicis and Their Respective Endosymbionts Reveals New Aspects of the Trypanosomatidae Family.</title>
        <authorList>
            <person name="Motta M.C."/>
            <person name="Martins A.C."/>
            <person name="de Souza S.S."/>
            <person name="Catta-Preta C.M."/>
            <person name="Silva R."/>
            <person name="Klein C.C."/>
            <person name="de Almeida L.G."/>
            <person name="de Lima Cunha O."/>
            <person name="Ciapina L.P."/>
            <person name="Brocchi M."/>
            <person name="Colabardini A.C."/>
            <person name="de Araujo Lima B."/>
            <person name="Machado C.R."/>
            <person name="de Almeida Soares C.M."/>
            <person name="Probst C.M."/>
            <person name="de Menezes C.B."/>
            <person name="Thompson C.E."/>
            <person name="Bartholomeu D.C."/>
            <person name="Gradia D.F."/>
            <person name="Pavoni D.P."/>
            <person name="Grisard E.C."/>
            <person name="Fantinatti-Garboggini F."/>
            <person name="Marchini F.K."/>
            <person name="Rodrigues-Luiz G.F."/>
            <person name="Wagner G."/>
            <person name="Goldman G.H."/>
            <person name="Fietto J.L."/>
            <person name="Elias M.C."/>
            <person name="Goldman M.H."/>
            <person name="Sagot M.F."/>
            <person name="Pereira M."/>
            <person name="Stoco P.H."/>
            <person name="de Mendonca-Neto R.P."/>
            <person name="Teixeira S.M."/>
            <person name="Maciel T.E."/>
            <person name="de Oliveira Mendes T.A."/>
            <person name="Urmenyi T.P."/>
            <person name="de Souza W."/>
            <person name="Schenkman S."/>
            <person name="de Vasconcelos A.T."/>
        </authorList>
    </citation>
    <scope>NUCLEOTIDE SEQUENCE [LARGE SCALE GENOMIC DNA]</scope>
</reference>
<evidence type="ECO:0000256" key="6">
    <source>
        <dbReference type="ARBA" id="ARBA00023242"/>
    </source>
</evidence>
<sequence>MESNSNGGKTSQSLSWVEKYRPTTLSDVVAHEEIVSTLRLLMESDSMPHLLFYGPPGTGKTSTVKACAYQLYGKDRVRGNVLEMNASDDRGIDVVRNQIREFSSTTSIFSSLGATREAKEGTRRTVPFKLVVLDEADQMSHDAQAALRRVIEKYTKNVRFCVLCNHINKIIPAIQSRCTRFRFAPVRKSAMIPRLQTIAEQEQVTYTPAGLTAAFRLSQGDLRRCLNMMQAASLSFNTITETSMYRVTGNPTREEVSGMVSSMLSSGFCESYASVLASTTLSGVSVMDLVREMHPIVMSMDLPLDCKCFLLKVLSDLEYYAAGGAREACGLGGLVGTFQLVKESVTQRKPLSSMLRIA</sequence>